<reference evidence="8 10" key="1">
    <citation type="submission" date="2017-06" db="EMBL/GenBank/DDBJ databases">
        <title>Complete Genome Sequence of the Soil Carbazole-Degrading Bacterium Nocardioides aromaticivorans IC177.</title>
        <authorList>
            <person name="Vejarano F."/>
            <person name="Suzuki-Minakuchi C."/>
            <person name="Ohtsubo Y."/>
            <person name="Tsuda M."/>
            <person name="Okada K."/>
            <person name="Nojiri H."/>
        </authorList>
    </citation>
    <scope>NUCLEOTIDE SEQUENCE [LARGE SCALE GENOMIC DNA]</scope>
    <source>
        <strain evidence="8 10">IC177</strain>
    </source>
</reference>
<dbReference type="RefSeq" id="WP_036550282.1">
    <property type="nucleotide sequence ID" value="NZ_CP022295.1"/>
</dbReference>
<keyword evidence="2" id="KW-1003">Cell membrane</keyword>
<sequence>MIAGLTWLVGFQLVGELVVRVADLPVPGPVVGMLVLFVFLRLRRYDDSRSLVRAGSGLLRHLQLFFIPAGVGVVAYWSVLGRDALPITVAILGSWFLGLVAVAWTAVLLERLLGKPRDDLGADPTAPGAA</sequence>
<accession>A0A7Y9ZIQ4</accession>
<keyword evidence="4 6" id="KW-1133">Transmembrane helix</keyword>
<evidence type="ECO:0000256" key="4">
    <source>
        <dbReference type="ARBA" id="ARBA00022989"/>
    </source>
</evidence>
<dbReference type="PANTHER" id="PTHR33931:SF2">
    <property type="entry name" value="HOLIN-LIKE PROTEIN CIDA"/>
    <property type="match status" value="1"/>
</dbReference>
<feature type="transmembrane region" description="Helical" evidence="6">
    <location>
        <begin position="62"/>
        <end position="79"/>
    </location>
</feature>
<evidence type="ECO:0000313" key="8">
    <source>
        <dbReference type="EMBL" id="QSR24708.1"/>
    </source>
</evidence>
<evidence type="ECO:0000313" key="7">
    <source>
        <dbReference type="EMBL" id="NYI45606.1"/>
    </source>
</evidence>
<evidence type="ECO:0000256" key="6">
    <source>
        <dbReference type="SAM" id="Phobius"/>
    </source>
</evidence>
<comment type="subcellular location">
    <subcellularLocation>
        <location evidence="1">Cell membrane</location>
        <topology evidence="1">Multi-pass membrane protein</topology>
    </subcellularLocation>
</comment>
<dbReference type="GO" id="GO:0005886">
    <property type="term" value="C:plasma membrane"/>
    <property type="evidence" value="ECO:0007669"/>
    <property type="project" value="UniProtKB-SubCell"/>
</dbReference>
<evidence type="ECO:0000256" key="5">
    <source>
        <dbReference type="ARBA" id="ARBA00023136"/>
    </source>
</evidence>
<gene>
    <name evidence="7" type="ORF">BJ993_002686</name>
    <name evidence="8" type="ORF">CFH99_03625</name>
</gene>
<dbReference type="Proteomes" id="UP000662818">
    <property type="component" value="Chromosome"/>
</dbReference>
<evidence type="ECO:0000313" key="10">
    <source>
        <dbReference type="Proteomes" id="UP000662818"/>
    </source>
</evidence>
<evidence type="ECO:0000256" key="2">
    <source>
        <dbReference type="ARBA" id="ARBA00022475"/>
    </source>
</evidence>
<proteinExistence type="predicted"/>
<keyword evidence="5 6" id="KW-0472">Membrane</keyword>
<feature type="transmembrane region" description="Helical" evidence="6">
    <location>
        <begin position="85"/>
        <end position="109"/>
    </location>
</feature>
<dbReference type="InterPro" id="IPR005538">
    <property type="entry name" value="LrgA/CidA"/>
</dbReference>
<evidence type="ECO:0000256" key="1">
    <source>
        <dbReference type="ARBA" id="ARBA00004651"/>
    </source>
</evidence>
<feature type="transmembrane region" description="Helical" evidence="6">
    <location>
        <begin position="24"/>
        <end position="42"/>
    </location>
</feature>
<organism evidence="7 9">
    <name type="scientific">Nocardioides aromaticivorans</name>
    <dbReference type="NCBI Taxonomy" id="200618"/>
    <lineage>
        <taxon>Bacteria</taxon>
        <taxon>Bacillati</taxon>
        <taxon>Actinomycetota</taxon>
        <taxon>Actinomycetes</taxon>
        <taxon>Propionibacteriales</taxon>
        <taxon>Nocardioidaceae</taxon>
        <taxon>Nocardioides</taxon>
    </lineage>
</organism>
<evidence type="ECO:0000313" key="9">
    <source>
        <dbReference type="Proteomes" id="UP000562045"/>
    </source>
</evidence>
<dbReference type="AlphaFoldDB" id="A0A7Y9ZIQ4"/>
<dbReference type="Proteomes" id="UP000562045">
    <property type="component" value="Unassembled WGS sequence"/>
</dbReference>
<dbReference type="EMBL" id="CP022295">
    <property type="protein sequence ID" value="QSR24708.1"/>
    <property type="molecule type" value="Genomic_DNA"/>
</dbReference>
<keyword evidence="10" id="KW-1185">Reference proteome</keyword>
<protein>
    <submittedName>
        <fullName evidence="8">CidA/LrgA family protein</fullName>
    </submittedName>
    <submittedName>
        <fullName evidence="7">Holin-like protein</fullName>
    </submittedName>
</protein>
<dbReference type="Pfam" id="PF03788">
    <property type="entry name" value="LrgA"/>
    <property type="match status" value="1"/>
</dbReference>
<name>A0A7Y9ZIQ4_9ACTN</name>
<keyword evidence="3 6" id="KW-0812">Transmembrane</keyword>
<dbReference type="PANTHER" id="PTHR33931">
    <property type="entry name" value="HOLIN-LIKE PROTEIN CIDA-RELATED"/>
    <property type="match status" value="1"/>
</dbReference>
<reference evidence="7 9" key="2">
    <citation type="submission" date="2020-07" db="EMBL/GenBank/DDBJ databases">
        <title>Sequencing the genomes of 1000 actinobacteria strains.</title>
        <authorList>
            <person name="Klenk H.-P."/>
        </authorList>
    </citation>
    <scope>NUCLEOTIDE SEQUENCE [LARGE SCALE GENOMIC DNA]</scope>
    <source>
        <strain evidence="7 9">DSM 15131</strain>
    </source>
</reference>
<evidence type="ECO:0000256" key="3">
    <source>
        <dbReference type="ARBA" id="ARBA00022692"/>
    </source>
</evidence>
<dbReference type="EMBL" id="JACBZM010000001">
    <property type="protein sequence ID" value="NYI45606.1"/>
    <property type="molecule type" value="Genomic_DNA"/>
</dbReference>